<feature type="compositionally biased region" description="Pro residues" evidence="1">
    <location>
        <begin position="180"/>
        <end position="195"/>
    </location>
</feature>
<keyword evidence="3" id="KW-1185">Reference proteome</keyword>
<evidence type="ECO:0000256" key="1">
    <source>
        <dbReference type="SAM" id="MobiDB-lite"/>
    </source>
</evidence>
<feature type="region of interest" description="Disordered" evidence="1">
    <location>
        <begin position="1"/>
        <end position="21"/>
    </location>
</feature>
<gene>
    <name evidence="2" type="ORF">BESB_030150</name>
</gene>
<evidence type="ECO:0000313" key="3">
    <source>
        <dbReference type="Proteomes" id="UP000224006"/>
    </source>
</evidence>
<dbReference type="EMBL" id="NWUJ01000016">
    <property type="protein sequence ID" value="PFH31141.1"/>
    <property type="molecule type" value="Genomic_DNA"/>
</dbReference>
<dbReference type="Pfam" id="PF12314">
    <property type="entry name" value="IMCp"/>
    <property type="match status" value="1"/>
</dbReference>
<accession>A0A2A9M4A9</accession>
<comment type="caution">
    <text evidence="2">The sequence shown here is derived from an EMBL/GenBank/DDBJ whole genome shotgun (WGS) entry which is preliminary data.</text>
</comment>
<reference evidence="2 3" key="1">
    <citation type="submission" date="2017-09" db="EMBL/GenBank/DDBJ databases">
        <title>Genome sequencing of Besnoitia besnoiti strain Bb-Ger1.</title>
        <authorList>
            <person name="Schares G."/>
            <person name="Venepally P."/>
            <person name="Lorenzi H.A."/>
        </authorList>
    </citation>
    <scope>NUCLEOTIDE SEQUENCE [LARGE SCALE GENOMIC DNA]</scope>
    <source>
        <strain evidence="2 3">Bb-Ger1</strain>
    </source>
</reference>
<dbReference type="VEuPathDB" id="ToxoDB:BESB_030150"/>
<feature type="region of interest" description="Disordered" evidence="1">
    <location>
        <begin position="132"/>
        <end position="256"/>
    </location>
</feature>
<dbReference type="OrthoDB" id="331095at2759"/>
<feature type="compositionally biased region" description="Low complexity" evidence="1">
    <location>
        <begin position="214"/>
        <end position="229"/>
    </location>
</feature>
<feature type="region of interest" description="Disordered" evidence="1">
    <location>
        <begin position="553"/>
        <end position="590"/>
    </location>
</feature>
<sequence length="645" mass="71947">MGTILIEPHTRGPSSRHQAPPVRYTQTLRRHSGVAESSEAARCWPSCGLQRDSTPRDFLPEPPEPAAPRSYGSRPLSSEHFGGACAASCSPADEAAPSRPACAAPRPQPGGLLPAGKPQVYVRPVRYSQQQFGPCEEDPQLPATFSRKMSGGIGLQTSQPTHVPQVRIYGGVRDLIGPNDPTPPLTPVTEPPAPPARSHASTSHAECGPFPWNSTAPPTASSRSPAVARGRSDEAPPTAPDTPWRDYSRAQSSQTVVEQKMVNEGYDRYECMVPRLRPVSVVEKRVEVPVVKTVDTIVHTQQIEERIRFVDKPVIQEVEKFVEVPQIIYNDVIVEVPEVIEVIKRVPKEEIRENITYVPRFETKVIPKYVDVPIVKIVDRYEEVQEIQEVLKPVPKVTVVDVPREVTRIVPNYLIHKTRREVPVPVIQYKEVPRYKTRYEPKIIHETIVNHIPEYHDVEVPYEVPKVEVVDQPYFVTKYCDHRYPVPVSQSVKPVMVPGAHTQVVDVPVQKPYIVTHDKFELRPPIPELLPGAAALHGVQKLDRGRLTAEQKANLARSTSPYPPPEADSYAWTEEDPSPPAPHARVPARPRRPRKFFAGMHRPSSCHEARWCDGPDGPPYAGGGYDRAGGDYAAYGESNWIPYPN</sequence>
<feature type="region of interest" description="Disordered" evidence="1">
    <location>
        <begin position="605"/>
        <end position="625"/>
    </location>
</feature>
<dbReference type="KEGG" id="bbes:BESB_030150"/>
<feature type="compositionally biased region" description="Low complexity" evidence="1">
    <location>
        <begin position="95"/>
        <end position="105"/>
    </location>
</feature>
<feature type="region of interest" description="Disordered" evidence="1">
    <location>
        <begin position="46"/>
        <end position="117"/>
    </location>
</feature>
<dbReference type="AlphaFoldDB" id="A0A2A9M4A9"/>
<proteinExistence type="predicted"/>
<dbReference type="Proteomes" id="UP000224006">
    <property type="component" value="Chromosome XIII"/>
</dbReference>
<dbReference type="RefSeq" id="XP_029215150.1">
    <property type="nucleotide sequence ID" value="XM_029361683.1"/>
</dbReference>
<evidence type="ECO:0000313" key="2">
    <source>
        <dbReference type="EMBL" id="PFH31141.1"/>
    </source>
</evidence>
<dbReference type="InterPro" id="IPR022086">
    <property type="entry name" value="IMCp"/>
</dbReference>
<organism evidence="2 3">
    <name type="scientific">Besnoitia besnoiti</name>
    <name type="common">Apicomplexan protozoan</name>
    <dbReference type="NCBI Taxonomy" id="94643"/>
    <lineage>
        <taxon>Eukaryota</taxon>
        <taxon>Sar</taxon>
        <taxon>Alveolata</taxon>
        <taxon>Apicomplexa</taxon>
        <taxon>Conoidasida</taxon>
        <taxon>Coccidia</taxon>
        <taxon>Eucoccidiorida</taxon>
        <taxon>Eimeriorina</taxon>
        <taxon>Sarcocystidae</taxon>
        <taxon>Besnoitia</taxon>
    </lineage>
</organism>
<protein>
    <submittedName>
        <fullName evidence="2">Alveolin domain containing intermediate filament IMC15</fullName>
    </submittedName>
</protein>
<name>A0A2A9M4A9_BESBE</name>
<dbReference type="GeneID" id="40308067"/>